<dbReference type="Pfam" id="PF11553">
    <property type="entry name" value="DUF3231"/>
    <property type="match status" value="1"/>
</dbReference>
<reference evidence="1 2" key="1">
    <citation type="submission" date="2016-11" db="EMBL/GenBank/DDBJ databases">
        <authorList>
            <person name="Jaros S."/>
            <person name="Januszkiewicz K."/>
            <person name="Wedrychowicz H."/>
        </authorList>
    </citation>
    <scope>NUCLEOTIDE SEQUENCE [LARGE SCALE GENOMIC DNA]</scope>
    <source>
        <strain evidence="1 2">CGMCC 1.10681</strain>
    </source>
</reference>
<dbReference type="STRING" id="1027249.SAMN05216179_1001"/>
<dbReference type="EMBL" id="FRCZ01000001">
    <property type="protein sequence ID" value="SHM74815.1"/>
    <property type="molecule type" value="Genomic_DNA"/>
</dbReference>
<dbReference type="RefSeq" id="WP_073200179.1">
    <property type="nucleotide sequence ID" value="NZ_FRCZ01000001.1"/>
</dbReference>
<dbReference type="OrthoDB" id="1934429at2"/>
<keyword evidence="2" id="KW-1185">Reference proteome</keyword>
<gene>
    <name evidence="1" type="ORF">SAMN05216179_1001</name>
</gene>
<accession>A0A1M7L9J6</accession>
<dbReference type="Proteomes" id="UP000184184">
    <property type="component" value="Unassembled WGS sequence"/>
</dbReference>
<evidence type="ECO:0000313" key="2">
    <source>
        <dbReference type="Proteomes" id="UP000184184"/>
    </source>
</evidence>
<name>A0A1M7L9J6_9BACI</name>
<dbReference type="AlphaFoldDB" id="A0A1M7L9J6"/>
<dbReference type="InterPro" id="IPR021617">
    <property type="entry name" value="DUF3231"/>
</dbReference>
<dbReference type="Gene3D" id="1.20.1260.10">
    <property type="match status" value="1"/>
</dbReference>
<organism evidence="1 2">
    <name type="scientific">Gracilibacillus kekensis</name>
    <dbReference type="NCBI Taxonomy" id="1027249"/>
    <lineage>
        <taxon>Bacteria</taxon>
        <taxon>Bacillati</taxon>
        <taxon>Bacillota</taxon>
        <taxon>Bacilli</taxon>
        <taxon>Bacillales</taxon>
        <taxon>Bacillaceae</taxon>
        <taxon>Gracilibacillus</taxon>
    </lineage>
</organism>
<proteinExistence type="predicted"/>
<dbReference type="InterPro" id="IPR012347">
    <property type="entry name" value="Ferritin-like"/>
</dbReference>
<sequence>MTNIGESLANIVKTVTDDEPKNPLHVGEVMNLWTYLTLLEEANRFVEIGLNTTSDDELREAIKHSWHDCDKQAKKIKKLFREEGISLPPTTEPKTNSDTKDIPLGVKLTDDEIANGVVLKLTSAISICGVGLSQSLRTDIGAMWYDFLAVRVKFSTYYMPLMRKRGWIKVPPYYVPSGLPNQ</sequence>
<evidence type="ECO:0008006" key="3">
    <source>
        <dbReference type="Google" id="ProtNLM"/>
    </source>
</evidence>
<evidence type="ECO:0000313" key="1">
    <source>
        <dbReference type="EMBL" id="SHM74815.1"/>
    </source>
</evidence>
<protein>
    <recommendedName>
        <fullName evidence="3">DUF3231 family protein</fullName>
    </recommendedName>
</protein>